<feature type="region of interest" description="Disordered" evidence="1">
    <location>
        <begin position="74"/>
        <end position="136"/>
    </location>
</feature>
<dbReference type="InterPro" id="IPR002035">
    <property type="entry name" value="VWF_A"/>
</dbReference>
<dbReference type="Gene3D" id="3.40.50.410">
    <property type="entry name" value="von Willebrand factor, type A domain"/>
    <property type="match status" value="1"/>
</dbReference>
<dbReference type="Proteomes" id="UP000320496">
    <property type="component" value="Chromosome"/>
</dbReference>
<protein>
    <recommendedName>
        <fullName evidence="3">VWFA domain-containing protein</fullName>
    </recommendedName>
</protein>
<accession>A0A517Z670</accession>
<keyword evidence="5" id="KW-1185">Reference proteome</keyword>
<dbReference type="EMBL" id="CP036275">
    <property type="protein sequence ID" value="QDU37919.1"/>
    <property type="molecule type" value="Genomic_DNA"/>
</dbReference>
<name>A0A517Z670_9PLAN</name>
<dbReference type="PROSITE" id="PS50234">
    <property type="entry name" value="VWFA"/>
    <property type="match status" value="1"/>
</dbReference>
<dbReference type="AlphaFoldDB" id="A0A517Z670"/>
<dbReference type="OrthoDB" id="272806at2"/>
<evidence type="ECO:0000313" key="5">
    <source>
        <dbReference type="Proteomes" id="UP000320496"/>
    </source>
</evidence>
<evidence type="ECO:0000313" key="4">
    <source>
        <dbReference type="EMBL" id="QDU37919.1"/>
    </source>
</evidence>
<organism evidence="4 5">
    <name type="scientific">Maioricimonas rarisocia</name>
    <dbReference type="NCBI Taxonomy" id="2528026"/>
    <lineage>
        <taxon>Bacteria</taxon>
        <taxon>Pseudomonadati</taxon>
        <taxon>Planctomycetota</taxon>
        <taxon>Planctomycetia</taxon>
        <taxon>Planctomycetales</taxon>
        <taxon>Planctomycetaceae</taxon>
        <taxon>Maioricimonas</taxon>
    </lineage>
</organism>
<keyword evidence="2" id="KW-1133">Transmembrane helix</keyword>
<evidence type="ECO:0000259" key="3">
    <source>
        <dbReference type="PROSITE" id="PS50234"/>
    </source>
</evidence>
<proteinExistence type="predicted"/>
<keyword evidence="2" id="KW-0812">Transmembrane</keyword>
<dbReference type="RefSeq" id="WP_145369222.1">
    <property type="nucleotide sequence ID" value="NZ_CP036275.1"/>
</dbReference>
<feature type="compositionally biased region" description="Pro residues" evidence="1">
    <location>
        <begin position="107"/>
        <end position="128"/>
    </location>
</feature>
<sequence>MSAHPPLTRDEREISDWLGPHLRWITVPSWLLSAFVHVGLAILLIVLAQTPSCRSDLAGDDGESLREVGIYVRENTTPVEAPESPATDVIPEPDTAPPTPQVSAPGPAQPVPDTPPVALPVPATPTPPVLGMGGPPEVPNLAASSVLRPSMDGGAAPPSASGGPKATSFMGVSDAGRKFVYVIDRSFSMENHGALRAAKLDLASSLERLDETQQFQIIFYNTNVLKLKPSTKRFEMFRGTDQQRSDARNQMSAVLPDGGTAHLPAIVEALKLSPDVVFLLTDGATPGLTAADMAEIDRKNRSGARIHCIEFGEGPQLTDAAGRDPGNFLRKLAAQHAGQYRYRDMKQLNPR</sequence>
<reference evidence="4 5" key="1">
    <citation type="submission" date="2019-02" db="EMBL/GenBank/DDBJ databases">
        <title>Deep-cultivation of Planctomycetes and their phenomic and genomic characterization uncovers novel biology.</title>
        <authorList>
            <person name="Wiegand S."/>
            <person name="Jogler M."/>
            <person name="Boedeker C."/>
            <person name="Pinto D."/>
            <person name="Vollmers J."/>
            <person name="Rivas-Marin E."/>
            <person name="Kohn T."/>
            <person name="Peeters S.H."/>
            <person name="Heuer A."/>
            <person name="Rast P."/>
            <person name="Oberbeckmann S."/>
            <person name="Bunk B."/>
            <person name="Jeske O."/>
            <person name="Meyerdierks A."/>
            <person name="Storesund J.E."/>
            <person name="Kallscheuer N."/>
            <person name="Luecker S."/>
            <person name="Lage O.M."/>
            <person name="Pohl T."/>
            <person name="Merkel B.J."/>
            <person name="Hornburger P."/>
            <person name="Mueller R.-W."/>
            <person name="Bruemmer F."/>
            <person name="Labrenz M."/>
            <person name="Spormann A.M."/>
            <person name="Op den Camp H."/>
            <person name="Overmann J."/>
            <person name="Amann R."/>
            <person name="Jetten M.S.M."/>
            <person name="Mascher T."/>
            <person name="Medema M.H."/>
            <person name="Devos D.P."/>
            <person name="Kaster A.-K."/>
            <person name="Ovreas L."/>
            <person name="Rohde M."/>
            <person name="Galperin M.Y."/>
            <person name="Jogler C."/>
        </authorList>
    </citation>
    <scope>NUCLEOTIDE SEQUENCE [LARGE SCALE GENOMIC DNA]</scope>
    <source>
        <strain evidence="4 5">Mal4</strain>
    </source>
</reference>
<feature type="transmembrane region" description="Helical" evidence="2">
    <location>
        <begin position="27"/>
        <end position="48"/>
    </location>
</feature>
<dbReference type="KEGG" id="mri:Mal4_22380"/>
<feature type="domain" description="VWFA" evidence="3">
    <location>
        <begin position="178"/>
        <end position="351"/>
    </location>
</feature>
<dbReference type="InterPro" id="IPR036465">
    <property type="entry name" value="vWFA_dom_sf"/>
</dbReference>
<keyword evidence="2" id="KW-0472">Membrane</keyword>
<evidence type="ECO:0000256" key="1">
    <source>
        <dbReference type="SAM" id="MobiDB-lite"/>
    </source>
</evidence>
<gene>
    <name evidence="4" type="ORF">Mal4_22380</name>
</gene>
<dbReference type="SUPFAM" id="SSF53300">
    <property type="entry name" value="vWA-like"/>
    <property type="match status" value="1"/>
</dbReference>
<evidence type="ECO:0000256" key="2">
    <source>
        <dbReference type="SAM" id="Phobius"/>
    </source>
</evidence>